<accession>A0ACB7ZLX1</accession>
<sequence length="196" mass="21456">MNGKAFPMFPQWQILFGKDRATGEMAEGPAEIRDDGSEEEIEQAIHDESFVGTNDCYTPRFANGDFVFGGGSFIDLSRGGSPAANPNTPTSNQCQCHHSQCFHCKSPPAKKVKKMSKAEAKQAALNDAFGSYMAESKEVMVKLVDAIGFEQRLSDRRGGVVCQLEKLNLDVDDMLTANAMTLASDKKVDDFYSVPE</sequence>
<reference evidence="1 2" key="1">
    <citation type="journal article" date="2021" name="Hortic Res">
        <title>High-quality reference genome and annotation aids understanding of berry development for evergreen blueberry (Vaccinium darrowii).</title>
        <authorList>
            <person name="Yu J."/>
            <person name="Hulse-Kemp A.M."/>
            <person name="Babiker E."/>
            <person name="Staton M."/>
        </authorList>
    </citation>
    <scope>NUCLEOTIDE SEQUENCE [LARGE SCALE GENOMIC DNA]</scope>
    <source>
        <strain evidence="2">cv. NJ 8807/NJ 8810</strain>
        <tissue evidence="1">Young leaf</tissue>
    </source>
</reference>
<evidence type="ECO:0000313" key="1">
    <source>
        <dbReference type="EMBL" id="KAH7866469.1"/>
    </source>
</evidence>
<name>A0ACB7ZLX1_9ERIC</name>
<organism evidence="1 2">
    <name type="scientific">Vaccinium darrowii</name>
    <dbReference type="NCBI Taxonomy" id="229202"/>
    <lineage>
        <taxon>Eukaryota</taxon>
        <taxon>Viridiplantae</taxon>
        <taxon>Streptophyta</taxon>
        <taxon>Embryophyta</taxon>
        <taxon>Tracheophyta</taxon>
        <taxon>Spermatophyta</taxon>
        <taxon>Magnoliopsida</taxon>
        <taxon>eudicotyledons</taxon>
        <taxon>Gunneridae</taxon>
        <taxon>Pentapetalae</taxon>
        <taxon>asterids</taxon>
        <taxon>Ericales</taxon>
        <taxon>Ericaceae</taxon>
        <taxon>Vaccinioideae</taxon>
        <taxon>Vaccinieae</taxon>
        <taxon>Vaccinium</taxon>
    </lineage>
</organism>
<protein>
    <submittedName>
        <fullName evidence="1">Uncharacterized protein</fullName>
    </submittedName>
</protein>
<dbReference type="EMBL" id="CM037159">
    <property type="protein sequence ID" value="KAH7866469.1"/>
    <property type="molecule type" value="Genomic_DNA"/>
</dbReference>
<keyword evidence="2" id="KW-1185">Reference proteome</keyword>
<evidence type="ECO:0000313" key="2">
    <source>
        <dbReference type="Proteomes" id="UP000828048"/>
    </source>
</evidence>
<proteinExistence type="predicted"/>
<gene>
    <name evidence="1" type="ORF">Vadar_020840</name>
</gene>
<dbReference type="Proteomes" id="UP000828048">
    <property type="component" value="Chromosome 9"/>
</dbReference>
<comment type="caution">
    <text evidence="1">The sequence shown here is derived from an EMBL/GenBank/DDBJ whole genome shotgun (WGS) entry which is preliminary data.</text>
</comment>